<comment type="subunit">
    <text evidence="9">The 20S proteasome core is composed of 14 alpha and 14 beta subunits that assemble into four stacked heptameric rings, resulting in a barrel-shaped structure. The two inner rings, each composed of seven catalytic beta subunits, are sandwiched by two outer rings, each composed of seven alpha subunits. The catalytic chamber with the active sites is on the inside of the barrel. Has a gated structure, the ends of the cylinder being occluded by the N-termini of the alpha-subunits. Is capped by the proteasome-associated ATPase, ARC.</text>
</comment>
<dbReference type="GO" id="GO:0000502">
    <property type="term" value="C:proteasome complex"/>
    <property type="evidence" value="ECO:0007669"/>
    <property type="project" value="UniProtKB-KW"/>
</dbReference>
<dbReference type="RefSeq" id="WP_311630856.1">
    <property type="nucleotide sequence ID" value="NZ_JAVREN010000016.1"/>
</dbReference>
<gene>
    <name evidence="9 11" type="primary">prcB</name>
    <name evidence="11" type="ORF">RM780_13145</name>
</gene>
<keyword evidence="5 9" id="KW-0378">Hydrolase</keyword>
<keyword evidence="3 9" id="KW-0645">Protease</keyword>
<dbReference type="CDD" id="cd01906">
    <property type="entry name" value="proteasome_protease_HslV"/>
    <property type="match status" value="1"/>
</dbReference>
<accession>A0ABU2L8S7</accession>
<dbReference type="Gene3D" id="3.60.20.10">
    <property type="entry name" value="Glutamine Phosphoribosylpyrophosphate, subunit 1, domain 1"/>
    <property type="match status" value="1"/>
</dbReference>
<protein>
    <recommendedName>
        <fullName evidence="9 10">Proteasome subunit beta</fullName>
        <ecNumber evidence="9 10">3.4.25.1</ecNumber>
    </recommendedName>
    <alternativeName>
        <fullName evidence="9">20S proteasome beta subunit</fullName>
    </alternativeName>
    <alternativeName>
        <fullName evidence="9">Proteasome core protein PrcB</fullName>
    </alternativeName>
</protein>
<evidence type="ECO:0000256" key="3">
    <source>
        <dbReference type="ARBA" id="ARBA00022670"/>
    </source>
</evidence>
<organism evidence="11 12">
    <name type="scientific">Streptomyces boetiae</name>
    <dbReference type="NCBI Taxonomy" id="3075541"/>
    <lineage>
        <taxon>Bacteria</taxon>
        <taxon>Bacillati</taxon>
        <taxon>Actinomycetota</taxon>
        <taxon>Actinomycetes</taxon>
        <taxon>Kitasatosporales</taxon>
        <taxon>Streptomycetaceae</taxon>
        <taxon>Streptomyces</taxon>
    </lineage>
</organism>
<dbReference type="Pfam" id="PF00227">
    <property type="entry name" value="Proteasome"/>
    <property type="match status" value="1"/>
</dbReference>
<evidence type="ECO:0000256" key="4">
    <source>
        <dbReference type="ARBA" id="ARBA00022698"/>
    </source>
</evidence>
<dbReference type="PANTHER" id="PTHR32194:SF0">
    <property type="entry name" value="ATP-DEPENDENT PROTEASE SUBUNIT HSLV"/>
    <property type="match status" value="1"/>
</dbReference>
<comment type="subcellular location">
    <subcellularLocation>
        <location evidence="9">Cytoplasm</location>
    </subcellularLocation>
</comment>
<proteinExistence type="inferred from homology"/>
<evidence type="ECO:0000256" key="8">
    <source>
        <dbReference type="ARBA" id="ARBA00023145"/>
    </source>
</evidence>
<keyword evidence="6 9" id="KW-0068">Autocatalytic cleavage</keyword>
<name>A0ABU2L8S7_9ACTN</name>
<comment type="pathway">
    <text evidence="9">Protein degradation; proteasomal Pup-dependent pathway.</text>
</comment>
<dbReference type="GO" id="GO:0016787">
    <property type="term" value="F:hydrolase activity"/>
    <property type="evidence" value="ECO:0007669"/>
    <property type="project" value="UniProtKB-KW"/>
</dbReference>
<comment type="activity regulation">
    <text evidence="9">The formation of the proteasomal ATPase ARC-20S proteasome complex, likely via the docking of the C-termini of ARC into the intersubunit pockets in the alpha-rings, may trigger opening of the gate for substrate entry. Interconversion between the open-gate and close-gate conformations leads to a dynamic regulation of the 20S proteasome proteolysis activity.</text>
</comment>
<evidence type="ECO:0000313" key="12">
    <source>
        <dbReference type="Proteomes" id="UP001183388"/>
    </source>
</evidence>
<evidence type="ECO:0000256" key="1">
    <source>
        <dbReference type="ARBA" id="ARBA00001198"/>
    </source>
</evidence>
<comment type="catalytic activity">
    <reaction evidence="1 9">
        <text>Cleavage of peptide bonds with very broad specificity.</text>
        <dbReference type="EC" id="3.4.25.1"/>
    </reaction>
</comment>
<dbReference type="HAMAP" id="MF_02113_B">
    <property type="entry name" value="Proteasome_B_B"/>
    <property type="match status" value="1"/>
</dbReference>
<comment type="similarity">
    <text evidence="9">Belongs to the peptidase T1B family.</text>
</comment>
<feature type="chain" id="PRO_5044932723" description="Proteasome subunit beta" evidence="9">
    <location>
        <begin position="61"/>
        <end position="288"/>
    </location>
</feature>
<feature type="propeptide" id="PRO_5044932722" description="Removed in mature form; by autocatalysis" evidence="9">
    <location>
        <begin position="1"/>
        <end position="60"/>
    </location>
</feature>
<comment type="caution">
    <text evidence="11">The sequence shown here is derived from an EMBL/GenBank/DDBJ whole genome shotgun (WGS) entry which is preliminary data.</text>
</comment>
<dbReference type="EMBL" id="JAVREN010000016">
    <property type="protein sequence ID" value="MDT0307902.1"/>
    <property type="molecule type" value="Genomic_DNA"/>
</dbReference>
<keyword evidence="7 9" id="KW-0647">Proteasome</keyword>
<dbReference type="Proteomes" id="UP001183388">
    <property type="component" value="Unassembled WGS sequence"/>
</dbReference>
<dbReference type="InterPro" id="IPR022483">
    <property type="entry name" value="PSB_actinobac"/>
</dbReference>
<dbReference type="PANTHER" id="PTHR32194">
    <property type="entry name" value="METALLOPROTEASE TLDD"/>
    <property type="match status" value="1"/>
</dbReference>
<dbReference type="EC" id="3.4.25.1" evidence="9 10"/>
<dbReference type="PROSITE" id="PS51476">
    <property type="entry name" value="PROTEASOME_BETA_2"/>
    <property type="match status" value="1"/>
</dbReference>
<keyword evidence="2 9" id="KW-0963">Cytoplasm</keyword>
<evidence type="ECO:0000313" key="11">
    <source>
        <dbReference type="EMBL" id="MDT0307902.1"/>
    </source>
</evidence>
<evidence type="ECO:0000256" key="9">
    <source>
        <dbReference type="HAMAP-Rule" id="MF_02113"/>
    </source>
</evidence>
<dbReference type="InterPro" id="IPR029055">
    <property type="entry name" value="Ntn_hydrolases_N"/>
</dbReference>
<evidence type="ECO:0000256" key="6">
    <source>
        <dbReference type="ARBA" id="ARBA00022813"/>
    </source>
</evidence>
<dbReference type="NCBIfam" id="TIGR03690">
    <property type="entry name" value="20S_bact_beta"/>
    <property type="match status" value="1"/>
</dbReference>
<feature type="active site" description="Nucleophile" evidence="9">
    <location>
        <position position="61"/>
    </location>
</feature>
<evidence type="ECO:0000256" key="10">
    <source>
        <dbReference type="NCBIfam" id="TIGR03690"/>
    </source>
</evidence>
<dbReference type="InterPro" id="IPR023333">
    <property type="entry name" value="Proteasome_suB-type"/>
</dbReference>
<evidence type="ECO:0000256" key="5">
    <source>
        <dbReference type="ARBA" id="ARBA00022801"/>
    </source>
</evidence>
<comment type="function">
    <text evidence="9">Component of the proteasome core, a large protease complex with broad specificity involved in protein degradation.</text>
</comment>
<evidence type="ECO:0000256" key="7">
    <source>
        <dbReference type="ARBA" id="ARBA00022942"/>
    </source>
</evidence>
<dbReference type="SUPFAM" id="SSF56235">
    <property type="entry name" value="N-terminal nucleophile aminohydrolases (Ntn hydrolases)"/>
    <property type="match status" value="1"/>
</dbReference>
<sequence length="288" mass="29993">MSAESAASAGTSGWSSLPAGFLAPGPPSILDFLARHIPDALPSREHTPAAKGAAAAVPHGTTIVAATYADGVLMAGDRRITMGNLIANRDAEKVFAADEHTALGISGTVGFAAEMVRLFRLELEHYEKVETVPLSLPGKVNRLTRMIREHLPLAMQGLGVIPLFAGWDTAAGRGRIFSFDITGAHHEEHGFAATGSGSPFAHAALKKLHRPGLGAREATAAAIQALYDAADDDSATGGPDPVRRTWPLIVLITAEGLVRLTDEEAAEASRAVLAQRGERPDGPGAGPL</sequence>
<dbReference type="InterPro" id="IPR001353">
    <property type="entry name" value="Proteasome_sua/b"/>
</dbReference>
<evidence type="ECO:0000256" key="2">
    <source>
        <dbReference type="ARBA" id="ARBA00022490"/>
    </source>
</evidence>
<keyword evidence="12" id="KW-1185">Reference proteome</keyword>
<keyword evidence="4 9" id="KW-0888">Threonine protease</keyword>
<reference evidence="12" key="1">
    <citation type="submission" date="2023-07" db="EMBL/GenBank/DDBJ databases">
        <title>30 novel species of actinomycetes from the DSMZ collection.</title>
        <authorList>
            <person name="Nouioui I."/>
        </authorList>
    </citation>
    <scope>NUCLEOTIDE SEQUENCE [LARGE SCALE GENOMIC DNA]</scope>
    <source>
        <strain evidence="12">DSM 44917</strain>
    </source>
</reference>
<keyword evidence="8 9" id="KW-0865">Zymogen</keyword>